<comment type="caution">
    <text evidence="1">The sequence shown here is derived from an EMBL/GenBank/DDBJ whole genome shotgun (WGS) entry which is preliminary data.</text>
</comment>
<evidence type="ECO:0000313" key="1">
    <source>
        <dbReference type="EMBL" id="RXH92234.1"/>
    </source>
</evidence>
<organism evidence="1 2">
    <name type="scientific">Malus domestica</name>
    <name type="common">Apple</name>
    <name type="synonym">Pyrus malus</name>
    <dbReference type="NCBI Taxonomy" id="3750"/>
    <lineage>
        <taxon>Eukaryota</taxon>
        <taxon>Viridiplantae</taxon>
        <taxon>Streptophyta</taxon>
        <taxon>Embryophyta</taxon>
        <taxon>Tracheophyta</taxon>
        <taxon>Spermatophyta</taxon>
        <taxon>Magnoliopsida</taxon>
        <taxon>eudicotyledons</taxon>
        <taxon>Gunneridae</taxon>
        <taxon>Pentapetalae</taxon>
        <taxon>rosids</taxon>
        <taxon>fabids</taxon>
        <taxon>Rosales</taxon>
        <taxon>Rosaceae</taxon>
        <taxon>Amygdaloideae</taxon>
        <taxon>Maleae</taxon>
        <taxon>Malus</taxon>
    </lineage>
</organism>
<proteinExistence type="predicted"/>
<evidence type="ECO:0000313" key="2">
    <source>
        <dbReference type="Proteomes" id="UP000290289"/>
    </source>
</evidence>
<reference evidence="1 2" key="1">
    <citation type="submission" date="2018-10" db="EMBL/GenBank/DDBJ databases">
        <title>A high-quality apple genome assembly.</title>
        <authorList>
            <person name="Hu J."/>
        </authorList>
    </citation>
    <scope>NUCLEOTIDE SEQUENCE [LARGE SCALE GENOMIC DNA]</scope>
    <source>
        <strain evidence="2">cv. HFTH1</strain>
        <tissue evidence="1">Young leaf</tissue>
    </source>
</reference>
<evidence type="ECO:0008006" key="3">
    <source>
        <dbReference type="Google" id="ProtNLM"/>
    </source>
</evidence>
<dbReference type="EMBL" id="RDQH01000334">
    <property type="protein sequence ID" value="RXH92234.1"/>
    <property type="molecule type" value="Genomic_DNA"/>
</dbReference>
<protein>
    <recommendedName>
        <fullName evidence="3">RNase H type-1 domain-containing protein</fullName>
    </recommendedName>
</protein>
<accession>A0A498JDW3</accession>
<gene>
    <name evidence="1" type="ORF">DVH24_033130</name>
</gene>
<dbReference type="Proteomes" id="UP000290289">
    <property type="component" value="Chromosome 8"/>
</dbReference>
<dbReference type="AlphaFoldDB" id="A0A498JDW3"/>
<sequence>MKPVASEFPKGLVPYRGGHNNITLKLVSEAFQFCRWSWVPRTANGAADFLALRGFQEMGSRVWIDRPPSSLVLVLNKDGLPCPP</sequence>
<name>A0A498JDW3_MALDO</name>
<keyword evidence="2" id="KW-1185">Reference proteome</keyword>